<organism evidence="1 2">
    <name type="scientific">Galerina marginata (strain CBS 339.88)</name>
    <dbReference type="NCBI Taxonomy" id="685588"/>
    <lineage>
        <taxon>Eukaryota</taxon>
        <taxon>Fungi</taxon>
        <taxon>Dikarya</taxon>
        <taxon>Basidiomycota</taxon>
        <taxon>Agaricomycotina</taxon>
        <taxon>Agaricomycetes</taxon>
        <taxon>Agaricomycetidae</taxon>
        <taxon>Agaricales</taxon>
        <taxon>Agaricineae</taxon>
        <taxon>Strophariaceae</taxon>
        <taxon>Galerina</taxon>
    </lineage>
</organism>
<dbReference type="EMBL" id="KL142397">
    <property type="protein sequence ID" value="KDR70450.1"/>
    <property type="molecule type" value="Genomic_DNA"/>
</dbReference>
<gene>
    <name evidence="1" type="ORF">GALMADRAFT_885433</name>
</gene>
<reference evidence="2" key="1">
    <citation type="journal article" date="2014" name="Proc. Natl. Acad. Sci. U.S.A.">
        <title>Extensive sampling of basidiomycete genomes demonstrates inadequacy of the white-rot/brown-rot paradigm for wood decay fungi.</title>
        <authorList>
            <person name="Riley R."/>
            <person name="Salamov A.A."/>
            <person name="Brown D.W."/>
            <person name="Nagy L.G."/>
            <person name="Floudas D."/>
            <person name="Held B.W."/>
            <person name="Levasseur A."/>
            <person name="Lombard V."/>
            <person name="Morin E."/>
            <person name="Otillar R."/>
            <person name="Lindquist E.A."/>
            <person name="Sun H."/>
            <person name="LaButti K.M."/>
            <person name="Schmutz J."/>
            <person name="Jabbour D."/>
            <person name="Luo H."/>
            <person name="Baker S.E."/>
            <person name="Pisabarro A.G."/>
            <person name="Walton J.D."/>
            <person name="Blanchette R.A."/>
            <person name="Henrissat B."/>
            <person name="Martin F."/>
            <person name="Cullen D."/>
            <person name="Hibbett D.S."/>
            <person name="Grigoriev I.V."/>
        </authorList>
    </citation>
    <scope>NUCLEOTIDE SEQUENCE [LARGE SCALE GENOMIC DNA]</scope>
    <source>
        <strain evidence="2">CBS 339.88</strain>
    </source>
</reference>
<evidence type="ECO:0000313" key="1">
    <source>
        <dbReference type="EMBL" id="KDR70450.1"/>
    </source>
</evidence>
<sequence length="335" mass="37449">MATDKPLLLSALLGNVEVEGDTGPRKREFRSQYFVWLYVDDKKVAKSAKQPASSNLKWEWNANNQIWFELSSMMKIMVYRGFGTGFNAKHLVGQHKGKVVDLLENSAAFGLTDEEGTAIPIKLKIALSPIPQSDDYVKQFLEKVDANISRLTKSGTVETTASALGQVLKLTKMVMDRLSQAHPILNASWMIVSTIYQAVQETDLQDECIRELASTLREMLGTANAIPDLPVIPNTTDVIEDISRQSLQVASLIHEYTKLTWAGRTVKLQIPSDLKSRIDACRKSCIALKDKFYSRLHIDTNTRVREFEAGQQQMGRTLETIKDHGLGTSGSGYLR</sequence>
<dbReference type="AlphaFoldDB" id="A0A067SHR2"/>
<keyword evidence="2" id="KW-1185">Reference proteome</keyword>
<accession>A0A067SHR2</accession>
<name>A0A067SHR2_GALM3</name>
<protein>
    <submittedName>
        <fullName evidence="1">Uncharacterized protein</fullName>
    </submittedName>
</protein>
<evidence type="ECO:0000313" key="2">
    <source>
        <dbReference type="Proteomes" id="UP000027222"/>
    </source>
</evidence>
<dbReference type="OrthoDB" id="163438at2759"/>
<dbReference type="HOGENOM" id="CLU_863476_0_0_1"/>
<proteinExistence type="predicted"/>
<dbReference type="Proteomes" id="UP000027222">
    <property type="component" value="Unassembled WGS sequence"/>
</dbReference>